<dbReference type="PANTHER" id="PTHR43243">
    <property type="entry name" value="INNER MEMBRANE TRANSPORTER YGJI-RELATED"/>
    <property type="match status" value="1"/>
</dbReference>
<evidence type="ECO:0000313" key="9">
    <source>
        <dbReference type="WBParaSite" id="DME_0000113401-mRNA-1"/>
    </source>
</evidence>
<dbReference type="STRING" id="318479.A0A0N4U342"/>
<dbReference type="Proteomes" id="UP000274756">
    <property type="component" value="Unassembled WGS sequence"/>
</dbReference>
<dbReference type="WBParaSite" id="DME_0000113401-mRNA-1">
    <property type="protein sequence ID" value="DME_0000113401-mRNA-1"/>
    <property type="gene ID" value="DME_0000113401"/>
</dbReference>
<feature type="transmembrane region" description="Helical" evidence="5">
    <location>
        <begin position="122"/>
        <end position="138"/>
    </location>
</feature>
<accession>A0A0N4U342</accession>
<dbReference type="Pfam" id="PF13520">
    <property type="entry name" value="AA_permease_2"/>
    <property type="match status" value="1"/>
</dbReference>
<evidence type="ECO:0000313" key="8">
    <source>
        <dbReference type="Proteomes" id="UP000274756"/>
    </source>
</evidence>
<keyword evidence="8" id="KW-1185">Reference proteome</keyword>
<evidence type="ECO:0000313" key="6">
    <source>
        <dbReference type="EMBL" id="VDN55521.1"/>
    </source>
</evidence>
<reference evidence="6 8" key="2">
    <citation type="submission" date="2018-11" db="EMBL/GenBank/DDBJ databases">
        <authorList>
            <consortium name="Pathogen Informatics"/>
        </authorList>
    </citation>
    <scope>NUCLEOTIDE SEQUENCE [LARGE SCALE GENOMIC DNA]</scope>
</reference>
<keyword evidence="3 5" id="KW-1133">Transmembrane helix</keyword>
<comment type="subcellular location">
    <subcellularLocation>
        <location evidence="1">Membrane</location>
        <topology evidence="1">Multi-pass membrane protein</topology>
    </subcellularLocation>
</comment>
<dbReference type="InterPro" id="IPR002293">
    <property type="entry name" value="AA/rel_permease1"/>
</dbReference>
<reference evidence="9" key="1">
    <citation type="submission" date="2017-02" db="UniProtKB">
        <authorList>
            <consortium name="WormBaseParasite"/>
        </authorList>
    </citation>
    <scope>IDENTIFICATION</scope>
</reference>
<dbReference type="GO" id="GO:0015171">
    <property type="term" value="F:amino acid transmembrane transporter activity"/>
    <property type="evidence" value="ECO:0007669"/>
    <property type="project" value="TreeGrafter"/>
</dbReference>
<feature type="transmembrane region" description="Helical" evidence="5">
    <location>
        <begin position="145"/>
        <end position="165"/>
    </location>
</feature>
<dbReference type="GO" id="GO:0005886">
    <property type="term" value="C:plasma membrane"/>
    <property type="evidence" value="ECO:0007669"/>
    <property type="project" value="TreeGrafter"/>
</dbReference>
<proteinExistence type="predicted"/>
<evidence type="ECO:0000256" key="2">
    <source>
        <dbReference type="ARBA" id="ARBA00022692"/>
    </source>
</evidence>
<gene>
    <name evidence="6" type="ORF">DME_LOCUS5494</name>
</gene>
<feature type="transmembrane region" description="Helical" evidence="5">
    <location>
        <begin position="12"/>
        <end position="34"/>
    </location>
</feature>
<dbReference type="OrthoDB" id="3900342at2759"/>
<dbReference type="PANTHER" id="PTHR43243:SF20">
    <property type="entry name" value="CATIONIC AMINO ACID TRANSPORTER 3"/>
    <property type="match status" value="1"/>
</dbReference>
<dbReference type="AlphaFoldDB" id="A0A0N4U342"/>
<feature type="transmembrane region" description="Helical" evidence="5">
    <location>
        <begin position="177"/>
        <end position="200"/>
    </location>
</feature>
<keyword evidence="4 5" id="KW-0472">Membrane</keyword>
<feature type="transmembrane region" description="Helical" evidence="5">
    <location>
        <begin position="212"/>
        <end position="233"/>
    </location>
</feature>
<dbReference type="Gene3D" id="1.20.1740.10">
    <property type="entry name" value="Amino acid/polyamine transporter I"/>
    <property type="match status" value="1"/>
</dbReference>
<evidence type="ECO:0000256" key="3">
    <source>
        <dbReference type="ARBA" id="ARBA00022989"/>
    </source>
</evidence>
<organism evidence="7 9">
    <name type="scientific">Dracunculus medinensis</name>
    <name type="common">Guinea worm</name>
    <dbReference type="NCBI Taxonomy" id="318479"/>
    <lineage>
        <taxon>Eukaryota</taxon>
        <taxon>Metazoa</taxon>
        <taxon>Ecdysozoa</taxon>
        <taxon>Nematoda</taxon>
        <taxon>Chromadorea</taxon>
        <taxon>Rhabditida</taxon>
        <taxon>Spirurina</taxon>
        <taxon>Dracunculoidea</taxon>
        <taxon>Dracunculidae</taxon>
        <taxon>Dracunculus</taxon>
    </lineage>
</organism>
<keyword evidence="2 5" id="KW-0812">Transmembrane</keyword>
<evidence type="ECO:0000256" key="4">
    <source>
        <dbReference type="ARBA" id="ARBA00023136"/>
    </source>
</evidence>
<evidence type="ECO:0000313" key="7">
    <source>
        <dbReference type="Proteomes" id="UP000038040"/>
    </source>
</evidence>
<evidence type="ECO:0000256" key="1">
    <source>
        <dbReference type="ARBA" id="ARBA00004141"/>
    </source>
</evidence>
<evidence type="ECO:0000256" key="5">
    <source>
        <dbReference type="SAM" id="Phobius"/>
    </source>
</evidence>
<sequence length="281" mass="32405">MSFGIFVIIPHVVTIAGPLAMLSLLLAFIVMIVSVMHVNELMSSMPKTCLLYNFIYACFGELPAFFTAWTALLDFIIILVIIAKSWSDHTKLLFGGFFHEYLVIKLSFSVNNEILEDEIDGFAMLIIIFSIVILCCNLRVSGTIAFVMLIVSGLATSSTILVGFFNANPNYWLSSKFFQRGMHGVFYLFYLFILALTSLLEETHNPRRRLPFIFSFITFLYSLLIFITIMIFTLTNDSTNFSIQMLPDIFNNVKIPAARFIFFKLFHWMQKKILKFFFKFY</sequence>
<protein>
    <submittedName>
        <fullName evidence="9">AA_permease domain-containing protein</fullName>
    </submittedName>
</protein>
<dbReference type="Proteomes" id="UP000038040">
    <property type="component" value="Unplaced"/>
</dbReference>
<name>A0A0N4U342_DRAME</name>
<dbReference type="EMBL" id="UYYG01001152">
    <property type="protein sequence ID" value="VDN55521.1"/>
    <property type="molecule type" value="Genomic_DNA"/>
</dbReference>
<feature type="transmembrane region" description="Helical" evidence="5">
    <location>
        <begin position="54"/>
        <end position="80"/>
    </location>
</feature>